<dbReference type="Pfam" id="PF00072">
    <property type="entry name" value="Response_reg"/>
    <property type="match status" value="1"/>
</dbReference>
<protein>
    <submittedName>
        <fullName evidence="3">Two-component system, chemotaxis family, response regulator CheY</fullName>
    </submittedName>
</protein>
<evidence type="ECO:0000313" key="3">
    <source>
        <dbReference type="EMBL" id="SHJ37117.1"/>
    </source>
</evidence>
<dbReference type="Proteomes" id="UP000184171">
    <property type="component" value="Unassembled WGS sequence"/>
</dbReference>
<dbReference type="CDD" id="cd17546">
    <property type="entry name" value="REC_hyHK_CKI1_RcsC-like"/>
    <property type="match status" value="1"/>
</dbReference>
<dbReference type="InterPro" id="IPR011006">
    <property type="entry name" value="CheY-like_superfamily"/>
</dbReference>
<feature type="modified residue" description="4-aspartylphosphate" evidence="1">
    <location>
        <position position="55"/>
    </location>
</feature>
<dbReference type="STRING" id="1122189.SAMN02745165_02218"/>
<organism evidence="3 4">
    <name type="scientific">Malonomonas rubra DSM 5091</name>
    <dbReference type="NCBI Taxonomy" id="1122189"/>
    <lineage>
        <taxon>Bacteria</taxon>
        <taxon>Pseudomonadati</taxon>
        <taxon>Thermodesulfobacteriota</taxon>
        <taxon>Desulfuromonadia</taxon>
        <taxon>Desulfuromonadales</taxon>
        <taxon>Geopsychrobacteraceae</taxon>
        <taxon>Malonomonas</taxon>
    </lineage>
</organism>
<dbReference type="GO" id="GO:0000160">
    <property type="term" value="P:phosphorelay signal transduction system"/>
    <property type="evidence" value="ECO:0007669"/>
    <property type="project" value="InterPro"/>
</dbReference>
<dbReference type="EMBL" id="FQZT01000007">
    <property type="protein sequence ID" value="SHJ37117.1"/>
    <property type="molecule type" value="Genomic_DNA"/>
</dbReference>
<evidence type="ECO:0000259" key="2">
    <source>
        <dbReference type="PROSITE" id="PS50110"/>
    </source>
</evidence>
<dbReference type="Gene3D" id="3.40.50.2300">
    <property type="match status" value="1"/>
</dbReference>
<dbReference type="SMART" id="SM00448">
    <property type="entry name" value="REC"/>
    <property type="match status" value="1"/>
</dbReference>
<dbReference type="RefSeq" id="WP_072908793.1">
    <property type="nucleotide sequence ID" value="NZ_FQZT01000007.1"/>
</dbReference>
<name>A0A1M6IRU7_MALRU</name>
<keyword evidence="1" id="KW-0597">Phosphoprotein</keyword>
<dbReference type="OrthoDB" id="9790466at2"/>
<proteinExistence type="predicted"/>
<dbReference type="PANTHER" id="PTHR43228:SF1">
    <property type="entry name" value="TWO-COMPONENT RESPONSE REGULATOR ARR22"/>
    <property type="match status" value="1"/>
</dbReference>
<evidence type="ECO:0000313" key="4">
    <source>
        <dbReference type="Proteomes" id="UP000184171"/>
    </source>
</evidence>
<evidence type="ECO:0000256" key="1">
    <source>
        <dbReference type="PROSITE-ProRule" id="PRU00169"/>
    </source>
</evidence>
<dbReference type="InterPro" id="IPR052048">
    <property type="entry name" value="ST_Response_Regulator"/>
</dbReference>
<keyword evidence="4" id="KW-1185">Reference proteome</keyword>
<dbReference type="PROSITE" id="PS50110">
    <property type="entry name" value="RESPONSE_REGULATORY"/>
    <property type="match status" value="1"/>
</dbReference>
<accession>A0A1M6IRU7</accession>
<reference evidence="3 4" key="1">
    <citation type="submission" date="2016-11" db="EMBL/GenBank/DDBJ databases">
        <authorList>
            <person name="Jaros S."/>
            <person name="Januszkiewicz K."/>
            <person name="Wedrychowicz H."/>
        </authorList>
    </citation>
    <scope>NUCLEOTIDE SEQUENCE [LARGE SCALE GENOMIC DNA]</scope>
    <source>
        <strain evidence="3 4">DSM 5091</strain>
    </source>
</reference>
<dbReference type="SUPFAM" id="SSF52172">
    <property type="entry name" value="CheY-like"/>
    <property type="match status" value="1"/>
</dbReference>
<sequence>MRILIVEDDYTSMKLMQKLLSAYGDTTTASNGEEALECVRLALEEEKPYELICLDIMMPGIDGHQVLKSIRAMEKVRGITPKDEAKIIMTTALDSPKDVIEAYYQGGCSSYLVKPIEKQQLVDKLDELGLINT</sequence>
<dbReference type="InterPro" id="IPR001789">
    <property type="entry name" value="Sig_transdc_resp-reg_receiver"/>
</dbReference>
<gene>
    <name evidence="3" type="ORF">SAMN02745165_02218</name>
</gene>
<dbReference type="PANTHER" id="PTHR43228">
    <property type="entry name" value="TWO-COMPONENT RESPONSE REGULATOR"/>
    <property type="match status" value="1"/>
</dbReference>
<feature type="domain" description="Response regulatory" evidence="2">
    <location>
        <begin position="2"/>
        <end position="129"/>
    </location>
</feature>
<dbReference type="AlphaFoldDB" id="A0A1M6IRU7"/>